<evidence type="ECO:0000313" key="1">
    <source>
        <dbReference type="EMBL" id="CAB3225245.1"/>
    </source>
</evidence>
<reference evidence="1 2" key="1">
    <citation type="submission" date="2020-04" db="EMBL/GenBank/DDBJ databases">
        <authorList>
            <person name="Wallbank WR R."/>
            <person name="Pardo Diaz C."/>
            <person name="Kozak K."/>
            <person name="Martin S."/>
            <person name="Jiggins C."/>
            <person name="Moest M."/>
            <person name="Warren A I."/>
            <person name="Byers J.R.P. K."/>
            <person name="Montejo-Kovacevich G."/>
            <person name="Yen C E."/>
        </authorList>
    </citation>
    <scope>NUCLEOTIDE SEQUENCE [LARGE SCALE GENOMIC DNA]</scope>
</reference>
<dbReference type="AlphaFoldDB" id="A0A8S0YYK2"/>
<protein>
    <submittedName>
        <fullName evidence="1">Uncharacterized protein</fullName>
    </submittedName>
</protein>
<keyword evidence="2" id="KW-1185">Reference proteome</keyword>
<accession>A0A8S0YYK2</accession>
<proteinExistence type="predicted"/>
<gene>
    <name evidence="1" type="ORF">APLA_LOCUS2430</name>
</gene>
<dbReference type="EMBL" id="CADEBC010000205">
    <property type="protein sequence ID" value="CAB3225245.1"/>
    <property type="molecule type" value="Genomic_DNA"/>
</dbReference>
<organism evidence="1 2">
    <name type="scientific">Arctia plantaginis</name>
    <name type="common">Wood tiger moth</name>
    <name type="synonym">Phalaena plantaginis</name>
    <dbReference type="NCBI Taxonomy" id="874455"/>
    <lineage>
        <taxon>Eukaryota</taxon>
        <taxon>Metazoa</taxon>
        <taxon>Ecdysozoa</taxon>
        <taxon>Arthropoda</taxon>
        <taxon>Hexapoda</taxon>
        <taxon>Insecta</taxon>
        <taxon>Pterygota</taxon>
        <taxon>Neoptera</taxon>
        <taxon>Endopterygota</taxon>
        <taxon>Lepidoptera</taxon>
        <taxon>Glossata</taxon>
        <taxon>Ditrysia</taxon>
        <taxon>Noctuoidea</taxon>
        <taxon>Erebidae</taxon>
        <taxon>Arctiinae</taxon>
        <taxon>Arctia</taxon>
    </lineage>
</organism>
<name>A0A8S0YYK2_ARCPL</name>
<dbReference type="OrthoDB" id="6616542at2759"/>
<dbReference type="Proteomes" id="UP000494106">
    <property type="component" value="Unassembled WGS sequence"/>
</dbReference>
<evidence type="ECO:0000313" key="2">
    <source>
        <dbReference type="Proteomes" id="UP000494106"/>
    </source>
</evidence>
<comment type="caution">
    <text evidence="1">The sequence shown here is derived from an EMBL/GenBank/DDBJ whole genome shotgun (WGS) entry which is preliminary data.</text>
</comment>
<sequence length="212" mass="22950">MWQTDACATKTTTNAVRFYKMKLETTVALLIMSTCFGAPVDDPIRIDLPIYDEPQEKSNILSAYPLQPENYPGGDPLNSNQVTGGNLVSPKLQNSNYIHNSGIFAAPVTVRENALQETEGYGSKALSFKDGIQEAYAGIFQPKPIVDTIRESEKYGNTGDKFYTAGRAIVGGAEGFANFVNSVLEIPGKVFKSITRSATEKLNNLGGKLSGL</sequence>